<proteinExistence type="predicted"/>
<feature type="domain" description="B30.2/SPRY" evidence="1">
    <location>
        <begin position="1"/>
        <end position="131"/>
    </location>
</feature>
<dbReference type="AlphaFoldDB" id="A0A915Z0A9"/>
<sequence length="131" mass="14474">MYVWDEKACGSNLIIEDNGKVVHASNKCDSLQCVRENFNYKSWAGGQSTGWVVGSSGNCFNSGTSIGYCSSFKDGTKITVHLDMNKRTCAFTVNGIKYPEVSGWNNLPSKLYPVVSLKFPGLLRIQTHQKI</sequence>
<dbReference type="InterPro" id="IPR001870">
    <property type="entry name" value="B30.2/SPRY"/>
</dbReference>
<comment type="caution">
    <text evidence="2">The sequence shown here is derived from an EMBL/GenBank/DDBJ whole genome shotgun (WGS) entry which is preliminary data.</text>
</comment>
<name>A0A915Z0A9_9GLOM</name>
<dbReference type="PROSITE" id="PS50188">
    <property type="entry name" value="B302_SPRY"/>
    <property type="match status" value="1"/>
</dbReference>
<evidence type="ECO:0000313" key="2">
    <source>
        <dbReference type="EMBL" id="CAB5356688.1"/>
    </source>
</evidence>
<evidence type="ECO:0000313" key="3">
    <source>
        <dbReference type="Proteomes" id="UP000684084"/>
    </source>
</evidence>
<evidence type="ECO:0000259" key="1">
    <source>
        <dbReference type="PROSITE" id="PS50188"/>
    </source>
</evidence>
<dbReference type="Pfam" id="PF00622">
    <property type="entry name" value="SPRY"/>
    <property type="match status" value="1"/>
</dbReference>
<accession>A0A915Z0A9</accession>
<dbReference type="Proteomes" id="UP000684084">
    <property type="component" value="Unassembled WGS sequence"/>
</dbReference>
<reference evidence="2" key="1">
    <citation type="submission" date="2020-05" db="EMBL/GenBank/DDBJ databases">
        <authorList>
            <person name="Rincon C."/>
            <person name="Sanders R I."/>
            <person name="Robbins C."/>
            <person name="Chaturvedi A."/>
        </authorList>
    </citation>
    <scope>NUCLEOTIDE SEQUENCE</scope>
    <source>
        <strain evidence="2">CHB12</strain>
    </source>
</reference>
<dbReference type="PANTHER" id="PTHR12245">
    <property type="entry name" value="SPRY DOMAIN CONTAINING SOCS BOX PROTEIN"/>
    <property type="match status" value="1"/>
</dbReference>
<dbReference type="EMBL" id="CAGKOT010000010">
    <property type="protein sequence ID" value="CAB5356688.1"/>
    <property type="molecule type" value="Genomic_DNA"/>
</dbReference>
<dbReference type="PANTHER" id="PTHR12245:SF5">
    <property type="entry name" value="SPRY DOMAIN-CONTAINING SOCS BOX PROTEIN 3"/>
    <property type="match status" value="1"/>
</dbReference>
<protein>
    <recommendedName>
        <fullName evidence="1">B30.2/SPRY domain-containing protein</fullName>
    </recommendedName>
</protein>
<dbReference type="InterPro" id="IPR050672">
    <property type="entry name" value="FBXO45-Fsn/SPSB_families"/>
</dbReference>
<dbReference type="OrthoDB" id="2337249at2759"/>
<dbReference type="InterPro" id="IPR003877">
    <property type="entry name" value="SPRY_dom"/>
</dbReference>
<gene>
    <name evidence="2" type="ORF">CHRIB12_LOCUS6481</name>
</gene>
<organism evidence="2 3">
    <name type="scientific">Rhizophagus irregularis</name>
    <dbReference type="NCBI Taxonomy" id="588596"/>
    <lineage>
        <taxon>Eukaryota</taxon>
        <taxon>Fungi</taxon>
        <taxon>Fungi incertae sedis</taxon>
        <taxon>Mucoromycota</taxon>
        <taxon>Glomeromycotina</taxon>
        <taxon>Glomeromycetes</taxon>
        <taxon>Glomerales</taxon>
        <taxon>Glomeraceae</taxon>
        <taxon>Rhizophagus</taxon>
    </lineage>
</organism>